<keyword evidence="4" id="KW-0539">Nucleus</keyword>
<dbReference type="InParanoid" id="H0Y1E1"/>
<dbReference type="InterPro" id="IPR006993">
    <property type="entry name" value="Glut_rich_SH3-bd"/>
</dbReference>
<proteinExistence type="inferred from homology"/>
<dbReference type="GO" id="GO:0005737">
    <property type="term" value="C:cytoplasm"/>
    <property type="evidence" value="ECO:0007669"/>
    <property type="project" value="TreeGrafter"/>
</dbReference>
<reference evidence="5" key="3">
    <citation type="submission" date="2025-09" db="UniProtKB">
        <authorList>
            <consortium name="Ensembl"/>
        </authorList>
    </citation>
    <scope>IDENTIFICATION</scope>
</reference>
<keyword evidence="3" id="KW-0729">SH3-binding</keyword>
<dbReference type="InterPro" id="IPR051033">
    <property type="entry name" value="SH3BGR"/>
</dbReference>
<dbReference type="STRING" id="30611.ENSOGAP00000022184"/>
<reference evidence="5" key="2">
    <citation type="submission" date="2025-08" db="UniProtKB">
        <authorList>
            <consortium name="Ensembl"/>
        </authorList>
    </citation>
    <scope>IDENTIFICATION</scope>
</reference>
<dbReference type="EMBL" id="AAQR03117661">
    <property type="status" value="NOT_ANNOTATED_CDS"/>
    <property type="molecule type" value="Genomic_DNA"/>
</dbReference>
<dbReference type="PANTHER" id="PTHR12232">
    <property type="entry name" value="SH3 DOMAIN-BINDING GLUTAMIC ACID-RICH-LIKE PROTEIN"/>
    <property type="match status" value="1"/>
</dbReference>
<dbReference type="Gene3D" id="3.40.30.10">
    <property type="entry name" value="Glutaredoxin"/>
    <property type="match status" value="1"/>
</dbReference>
<keyword evidence="6" id="KW-1185">Reference proteome</keyword>
<dbReference type="HOGENOM" id="CLU_084862_3_0_1"/>
<dbReference type="InterPro" id="IPR036249">
    <property type="entry name" value="Thioredoxin-like_sf"/>
</dbReference>
<name>H0Y1E1_OTOGA</name>
<evidence type="ECO:0000256" key="3">
    <source>
        <dbReference type="ARBA" id="ARBA00023036"/>
    </source>
</evidence>
<reference evidence="6" key="1">
    <citation type="submission" date="2011-03" db="EMBL/GenBank/DDBJ databases">
        <title>Version 3 of the genome sequence of Otolemur garnettii (Bushbaby).</title>
        <authorList>
            <consortium name="The Broad Institute Genome Sequencing Platform"/>
            <person name="Di Palma F."/>
            <person name="Johnson J."/>
            <person name="Lander E.S."/>
            <person name="Lindblad-Toh K."/>
            <person name="Jaffe D.B."/>
            <person name="Gnerre S."/>
            <person name="MacCallum I."/>
            <person name="Przybylski D."/>
            <person name="Ribeiro F.J."/>
            <person name="Burton J.N."/>
            <person name="Walker B.J."/>
            <person name="Sharpe T."/>
            <person name="Hall G."/>
        </authorList>
    </citation>
    <scope>NUCLEOTIDE SEQUENCE [LARGE SCALE GENOMIC DNA]</scope>
</reference>
<evidence type="ECO:0000256" key="4">
    <source>
        <dbReference type="ARBA" id="ARBA00023242"/>
    </source>
</evidence>
<sequence>CEVDGHLCVLASCLFLVPQQQDVVRFLEANKINFEEVDITMSREQSQSMYKNIPPEKKPVEGNLLPPQIFNGNQYCGDHENFFESKESNTDFSFLGLKPQLASKEAEP</sequence>
<comment type="similarity">
    <text evidence="2">Belongs to the SH3BGR family.</text>
</comment>
<evidence type="ECO:0000256" key="1">
    <source>
        <dbReference type="ARBA" id="ARBA00004123"/>
    </source>
</evidence>
<dbReference type="Proteomes" id="UP000005225">
    <property type="component" value="Unassembled WGS sequence"/>
</dbReference>
<evidence type="ECO:0000256" key="2">
    <source>
        <dbReference type="ARBA" id="ARBA00007764"/>
    </source>
</evidence>
<dbReference type="Pfam" id="PF04908">
    <property type="entry name" value="SH3BGR"/>
    <property type="match status" value="1"/>
</dbReference>
<dbReference type="CDD" id="cd03030">
    <property type="entry name" value="GRX_SH3BGR"/>
    <property type="match status" value="1"/>
</dbReference>
<evidence type="ECO:0000313" key="5">
    <source>
        <dbReference type="Ensembl" id="ENSOGAP00000022184.1"/>
    </source>
</evidence>
<organism evidence="5 6">
    <name type="scientific">Otolemur garnettii</name>
    <name type="common">Small-eared galago</name>
    <name type="synonym">Garnett's greater bushbaby</name>
    <dbReference type="NCBI Taxonomy" id="30611"/>
    <lineage>
        <taxon>Eukaryota</taxon>
        <taxon>Metazoa</taxon>
        <taxon>Chordata</taxon>
        <taxon>Craniata</taxon>
        <taxon>Vertebrata</taxon>
        <taxon>Euteleostomi</taxon>
        <taxon>Mammalia</taxon>
        <taxon>Eutheria</taxon>
        <taxon>Euarchontoglires</taxon>
        <taxon>Primates</taxon>
        <taxon>Strepsirrhini</taxon>
        <taxon>Lorisiformes</taxon>
        <taxon>Galagidae</taxon>
        <taxon>Otolemur</taxon>
    </lineage>
</organism>
<comment type="subcellular location">
    <subcellularLocation>
        <location evidence="1">Nucleus</location>
    </subcellularLocation>
</comment>
<evidence type="ECO:0000313" key="6">
    <source>
        <dbReference type="Proteomes" id="UP000005225"/>
    </source>
</evidence>
<evidence type="ECO:0008006" key="7">
    <source>
        <dbReference type="Google" id="ProtNLM"/>
    </source>
</evidence>
<dbReference type="Ensembl" id="ENSOGAT00000031053.1">
    <property type="protein sequence ID" value="ENSOGAP00000022184.1"/>
    <property type="gene ID" value="ENSOGAG00000032392.1"/>
</dbReference>
<dbReference type="GeneTree" id="ENSGT00940000159157"/>
<dbReference type="SUPFAM" id="SSF52833">
    <property type="entry name" value="Thioredoxin-like"/>
    <property type="match status" value="1"/>
</dbReference>
<dbReference type="PANTHER" id="PTHR12232:SF4">
    <property type="entry name" value="SH3 DOMAIN-BINDING GLUTAMIC ACID-RICH-LIKE PROTEIN 2"/>
    <property type="match status" value="1"/>
</dbReference>
<accession>H0Y1E1</accession>
<dbReference type="OMA" id="MYKNIPK"/>
<dbReference type="GO" id="GO:0005634">
    <property type="term" value="C:nucleus"/>
    <property type="evidence" value="ECO:0007669"/>
    <property type="project" value="UniProtKB-SubCell"/>
</dbReference>
<protein>
    <recommendedName>
        <fullName evidence="7">SH3 domain-binding glutamic acid-rich-like protein</fullName>
    </recommendedName>
</protein>
<dbReference type="GO" id="GO:0017124">
    <property type="term" value="F:SH3 domain binding"/>
    <property type="evidence" value="ECO:0007669"/>
    <property type="project" value="UniProtKB-KW"/>
</dbReference>
<dbReference type="AlphaFoldDB" id="H0Y1E1"/>
<dbReference type="eggNOG" id="KOG4023">
    <property type="taxonomic scope" value="Eukaryota"/>
</dbReference>